<name>A0A176VK59_MARPO</name>
<accession>A0A176VK59</accession>
<evidence type="ECO:0000259" key="3">
    <source>
        <dbReference type="Pfam" id="PF03372"/>
    </source>
</evidence>
<feature type="signal peptide" evidence="2">
    <location>
        <begin position="1"/>
        <end position="17"/>
    </location>
</feature>
<feature type="compositionally biased region" description="Basic and acidic residues" evidence="1">
    <location>
        <begin position="154"/>
        <end position="173"/>
    </location>
</feature>
<dbReference type="PANTHER" id="PTHR12121">
    <property type="entry name" value="CARBON CATABOLITE REPRESSOR PROTEIN 4"/>
    <property type="match status" value="1"/>
</dbReference>
<dbReference type="EMBL" id="LVLJ01003561">
    <property type="protein sequence ID" value="OAE20937.1"/>
    <property type="molecule type" value="Genomic_DNA"/>
</dbReference>
<dbReference type="Gene3D" id="3.60.10.10">
    <property type="entry name" value="Endonuclease/exonuclease/phosphatase"/>
    <property type="match status" value="1"/>
</dbReference>
<dbReference type="AlphaFoldDB" id="A0A176VK59"/>
<comment type="caution">
    <text evidence="4">The sequence shown here is derived from an EMBL/GenBank/DDBJ whole genome shotgun (WGS) entry which is preliminary data.</text>
</comment>
<organism evidence="4 5">
    <name type="scientific">Marchantia polymorpha subsp. ruderalis</name>
    <dbReference type="NCBI Taxonomy" id="1480154"/>
    <lineage>
        <taxon>Eukaryota</taxon>
        <taxon>Viridiplantae</taxon>
        <taxon>Streptophyta</taxon>
        <taxon>Embryophyta</taxon>
        <taxon>Marchantiophyta</taxon>
        <taxon>Marchantiopsida</taxon>
        <taxon>Marchantiidae</taxon>
        <taxon>Marchantiales</taxon>
        <taxon>Marchantiaceae</taxon>
        <taxon>Marchantia</taxon>
    </lineage>
</organism>
<sequence length="625" mass="68711">MPHFGFCSTLAAAAVWGEPSVGSPTCCALPLGLGKQLRKRNLSRIVPSALLLSVPPIMRGLRNAADFPEPGHNWKPYSAGAGGAGRGGGLIAPEQHQQPRGGGGGAAAAAADERVGGWRDRRRSRDEYVANGANSFRNPRLEGRGVAGGGSSRGRFEGRDRHGIRGPGDEKRPRGSRSRPVTDEYRYWCSAVTELPDVRDKFVMVSYNILADKNAAEHYNGLYYHIPWRLMNWVRRKSKIVHELGLWSPDVMCLQEVDQYEDIREEFEKRGYQGTYKGRTGGALDGCAIFWRSSRFRLLDEQSIQFDTLGLRDNVAQLCALQSIGVRENMPSNIEVDLPDSGSSGNVVIVGNIHVLFNPKRGDIKLGQVRVLLESAHALSQKWGEAPVVIGGDFNSTPSSSIYQYLAKSELDISCLSRLNLSGQVEANDGGSWNSQGTSGRCLQPAWENVAYRSVQSNFAQSLGPVVDPDFVSFSEITTNRQEYTTWSADGTEMSPAESRRSLDSPLNKLVKVWHWTPEELTAATGSLDVTTVRHNLRLRSAYTEIEGEVGCRDPQGEPLVTTYHKKFMGTVDYIWHTEGLDTVKVLDTLPVNVLQRCQGLPSQKWGSDHLALACELAFHPSGAS</sequence>
<dbReference type="Pfam" id="PF03372">
    <property type="entry name" value="Exo_endo_phos"/>
    <property type="match status" value="1"/>
</dbReference>
<protein>
    <recommendedName>
        <fullName evidence="3">Endonuclease/exonuclease/phosphatase domain-containing protein</fullName>
    </recommendedName>
</protein>
<gene>
    <name evidence="4" type="ORF">AXG93_3256s1840</name>
</gene>
<evidence type="ECO:0000313" key="5">
    <source>
        <dbReference type="Proteomes" id="UP000077202"/>
    </source>
</evidence>
<keyword evidence="2" id="KW-0732">Signal</keyword>
<reference evidence="4" key="1">
    <citation type="submission" date="2016-03" db="EMBL/GenBank/DDBJ databases">
        <title>Mechanisms controlling the formation of the plant cell surface in tip-growing cells are functionally conserved among land plants.</title>
        <authorList>
            <person name="Honkanen S."/>
            <person name="Jones V.A."/>
            <person name="Morieri G."/>
            <person name="Champion C."/>
            <person name="Hetherington A.J."/>
            <person name="Kelly S."/>
            <person name="Saint-Marcoux D."/>
            <person name="Proust H."/>
            <person name="Prescott H."/>
            <person name="Dolan L."/>
        </authorList>
    </citation>
    <scope>NUCLEOTIDE SEQUENCE [LARGE SCALE GENOMIC DNA]</scope>
    <source>
        <tissue evidence="4">Whole gametophyte</tissue>
    </source>
</reference>
<evidence type="ECO:0000313" key="4">
    <source>
        <dbReference type="EMBL" id="OAE20937.1"/>
    </source>
</evidence>
<feature type="chain" id="PRO_5008051844" description="Endonuclease/exonuclease/phosphatase domain-containing protein" evidence="2">
    <location>
        <begin position="18"/>
        <end position="625"/>
    </location>
</feature>
<dbReference type="InterPro" id="IPR005135">
    <property type="entry name" value="Endo/exonuclease/phosphatase"/>
</dbReference>
<dbReference type="Proteomes" id="UP000077202">
    <property type="component" value="Unassembled WGS sequence"/>
</dbReference>
<keyword evidence="5" id="KW-1185">Reference proteome</keyword>
<dbReference type="PANTHER" id="PTHR12121:SF74">
    <property type="entry name" value="CARBON CATABOLITE REPRESSOR PROTEIN 4 HOMOLOG 5"/>
    <property type="match status" value="1"/>
</dbReference>
<dbReference type="SUPFAM" id="SSF56219">
    <property type="entry name" value="DNase I-like"/>
    <property type="match status" value="1"/>
</dbReference>
<dbReference type="InterPro" id="IPR050410">
    <property type="entry name" value="CCR4/nocturin_mRNA_transcr"/>
</dbReference>
<dbReference type="InterPro" id="IPR036691">
    <property type="entry name" value="Endo/exonu/phosph_ase_sf"/>
</dbReference>
<evidence type="ECO:0000256" key="1">
    <source>
        <dbReference type="SAM" id="MobiDB-lite"/>
    </source>
</evidence>
<proteinExistence type="predicted"/>
<feature type="domain" description="Endonuclease/exonuclease/phosphatase" evidence="3">
    <location>
        <begin position="232"/>
        <end position="610"/>
    </location>
</feature>
<feature type="compositionally biased region" description="Basic and acidic residues" evidence="1">
    <location>
        <begin position="111"/>
        <end position="128"/>
    </location>
</feature>
<evidence type="ECO:0000256" key="2">
    <source>
        <dbReference type="SAM" id="SignalP"/>
    </source>
</evidence>
<dbReference type="GO" id="GO:0000175">
    <property type="term" value="F:3'-5'-RNA exonuclease activity"/>
    <property type="evidence" value="ECO:0007669"/>
    <property type="project" value="TreeGrafter"/>
</dbReference>
<feature type="compositionally biased region" description="Gly residues" evidence="1">
    <location>
        <begin position="80"/>
        <end position="90"/>
    </location>
</feature>
<feature type="region of interest" description="Disordered" evidence="1">
    <location>
        <begin position="77"/>
        <end position="180"/>
    </location>
</feature>